<dbReference type="STRING" id="1308866.J416_06762"/>
<keyword evidence="1" id="KW-1133">Transmembrane helix</keyword>
<dbReference type="eggNOG" id="COG4990">
    <property type="taxonomic scope" value="Bacteria"/>
</dbReference>
<dbReference type="EMBL" id="APML01000022">
    <property type="protein sequence ID" value="ENH97130.1"/>
    <property type="molecule type" value="Genomic_DNA"/>
</dbReference>
<organism evidence="3 4">
    <name type="scientific">Gracilibacillus halophilus YIM-C55.5</name>
    <dbReference type="NCBI Taxonomy" id="1308866"/>
    <lineage>
        <taxon>Bacteria</taxon>
        <taxon>Bacillati</taxon>
        <taxon>Bacillota</taxon>
        <taxon>Bacilli</taxon>
        <taxon>Bacillales</taxon>
        <taxon>Bacillaceae</taxon>
        <taxon>Gracilibacillus</taxon>
    </lineage>
</organism>
<dbReference type="PATRIC" id="fig|1308866.3.peg.1363"/>
<evidence type="ECO:0000313" key="3">
    <source>
        <dbReference type="EMBL" id="ENH97130.1"/>
    </source>
</evidence>
<evidence type="ECO:0000259" key="2">
    <source>
        <dbReference type="Pfam" id="PF13529"/>
    </source>
</evidence>
<dbReference type="CDD" id="cd02549">
    <property type="entry name" value="Peptidase_C39A"/>
    <property type="match status" value="1"/>
</dbReference>
<dbReference type="RefSeq" id="WP_003467064.1">
    <property type="nucleotide sequence ID" value="NZ_APML01000022.1"/>
</dbReference>
<keyword evidence="4" id="KW-1185">Reference proteome</keyword>
<feature type="domain" description="Peptidase C39-like" evidence="2">
    <location>
        <begin position="93"/>
        <end position="258"/>
    </location>
</feature>
<name>N4WRX0_9BACI</name>
<protein>
    <recommendedName>
        <fullName evidence="2">Peptidase C39-like domain-containing protein</fullName>
    </recommendedName>
</protein>
<evidence type="ECO:0000256" key="1">
    <source>
        <dbReference type="SAM" id="Phobius"/>
    </source>
</evidence>
<dbReference type="PANTHER" id="PTHR37806:SF1">
    <property type="entry name" value="PEPTIDASE C39-LIKE DOMAIN-CONTAINING PROTEIN"/>
    <property type="match status" value="1"/>
</dbReference>
<proteinExistence type="predicted"/>
<sequence length="287" mass="33185">MVGPLFIVSMIFAFFLFFAYQRFQKKIFQIMAMLYFVLFSMTSLGLGGYLIYTSDINLIHAISLPSDENRKVTNHQPIHKTMSTKRQRSVQMQIPKARQFPELPRGCEVTSLSMLLRYHEITIDKLQLAEQIKKDTTPYQVKNGKVHFGNPHNGFVGSMYTYDQPGYGVYHEPIYQLTKQHAGNRAENLTKSSFTEILNRIHQKQPVLIITNITYEPLPQSSFQTWQTPDGPIEVTRKQHAVVITGYDENDIYFNDPYDGEHKKAPKRPFIAAWEQMGKQAVTITNR</sequence>
<dbReference type="InterPro" id="IPR039564">
    <property type="entry name" value="Peptidase_C39-like"/>
</dbReference>
<feature type="transmembrane region" description="Helical" evidence="1">
    <location>
        <begin position="6"/>
        <end position="23"/>
    </location>
</feature>
<reference evidence="3 4" key="1">
    <citation type="submission" date="2013-03" db="EMBL/GenBank/DDBJ databases">
        <title>Draft genome sequence of Gracibacillus halophilus YIM-C55.5, a moderately halophilic and thermophilic organism from the Xiaochaidamu salt lake.</title>
        <authorList>
            <person name="Sugumar T."/>
            <person name="Polireddy D.R."/>
            <person name="Antony A."/>
            <person name="Madhava Y.R."/>
            <person name="Sivakumar N."/>
        </authorList>
    </citation>
    <scope>NUCLEOTIDE SEQUENCE [LARGE SCALE GENOMIC DNA]</scope>
    <source>
        <strain evidence="3 4">YIM-C55.5</strain>
    </source>
</reference>
<dbReference type="Pfam" id="PF13529">
    <property type="entry name" value="Peptidase_C39_2"/>
    <property type="match status" value="1"/>
</dbReference>
<dbReference type="Gene3D" id="3.90.70.10">
    <property type="entry name" value="Cysteine proteinases"/>
    <property type="match status" value="1"/>
</dbReference>
<evidence type="ECO:0000313" key="4">
    <source>
        <dbReference type="Proteomes" id="UP000012283"/>
    </source>
</evidence>
<dbReference type="PANTHER" id="PTHR37806">
    <property type="entry name" value="LMO0724 PROTEIN"/>
    <property type="match status" value="1"/>
</dbReference>
<dbReference type="OrthoDB" id="1164310at2"/>
<keyword evidence="1" id="KW-0812">Transmembrane</keyword>
<comment type="caution">
    <text evidence="3">The sequence shown here is derived from an EMBL/GenBank/DDBJ whole genome shotgun (WGS) entry which is preliminary data.</text>
</comment>
<keyword evidence="1" id="KW-0472">Membrane</keyword>
<feature type="transmembrane region" description="Helical" evidence="1">
    <location>
        <begin position="30"/>
        <end position="52"/>
    </location>
</feature>
<gene>
    <name evidence="3" type="ORF">J416_06762</name>
</gene>
<dbReference type="InterPro" id="IPR039563">
    <property type="entry name" value="Peptidase_C39_single_dom"/>
</dbReference>
<dbReference type="Proteomes" id="UP000012283">
    <property type="component" value="Unassembled WGS sequence"/>
</dbReference>
<accession>N4WRX0</accession>
<dbReference type="AlphaFoldDB" id="N4WRX0"/>